<comment type="similarity">
    <text evidence="2">Belongs to the TMEM14 family.</text>
</comment>
<dbReference type="InterPro" id="IPR044890">
    <property type="entry name" value="TMEM14_sf"/>
</dbReference>
<dbReference type="EMBL" id="CAJHUB010000675">
    <property type="protein sequence ID" value="CAD7675197.1"/>
    <property type="molecule type" value="Genomic_DNA"/>
</dbReference>
<name>A0A811YIP8_NYCPR</name>
<evidence type="ECO:0000256" key="2">
    <source>
        <dbReference type="ARBA" id="ARBA00007590"/>
    </source>
</evidence>
<sequence length="86" mass="8811">MSRKDTGMDNTLASLSGPLSWIGFSYAVLVVSGGITGYAKPGSVPSLAAGLGAYQLSQELLGLIVAASLLMVVAKFGISVLNRSHQ</sequence>
<comment type="caution">
    <text evidence="7">The sequence shown here is derived from an EMBL/GenBank/DDBJ whole genome shotgun (WGS) entry which is preliminary data.</text>
</comment>
<protein>
    <submittedName>
        <fullName evidence="7">(raccoon dog) hypothetical protein</fullName>
    </submittedName>
</protein>
<gene>
    <name evidence="7" type="ORF">NYPRO_LOCUS7992</name>
</gene>
<keyword evidence="5 6" id="KW-0472">Membrane</keyword>
<proteinExistence type="inferred from homology"/>
<keyword evidence="8" id="KW-1185">Reference proteome</keyword>
<comment type="subcellular location">
    <subcellularLocation>
        <location evidence="1">Membrane</location>
    </subcellularLocation>
</comment>
<evidence type="ECO:0000256" key="5">
    <source>
        <dbReference type="ARBA" id="ARBA00023136"/>
    </source>
</evidence>
<feature type="transmembrane region" description="Helical" evidence="6">
    <location>
        <begin position="60"/>
        <end position="81"/>
    </location>
</feature>
<keyword evidence="3 6" id="KW-0812">Transmembrane</keyword>
<dbReference type="Gene3D" id="1.10.10.1740">
    <property type="entry name" value="Transmembrane protein 14-like"/>
    <property type="match status" value="1"/>
</dbReference>
<dbReference type="Pfam" id="PF03647">
    <property type="entry name" value="Tmemb_14"/>
    <property type="match status" value="1"/>
</dbReference>
<evidence type="ECO:0000313" key="8">
    <source>
        <dbReference type="Proteomes" id="UP000645828"/>
    </source>
</evidence>
<feature type="transmembrane region" description="Helical" evidence="6">
    <location>
        <begin position="21"/>
        <end position="40"/>
    </location>
</feature>
<accession>A0A811YIP8</accession>
<reference evidence="7" key="1">
    <citation type="submission" date="2020-12" db="EMBL/GenBank/DDBJ databases">
        <authorList>
            <consortium name="Molecular Ecology Group"/>
        </authorList>
    </citation>
    <scope>NUCLEOTIDE SEQUENCE</scope>
    <source>
        <strain evidence="7">TBG_1078</strain>
    </source>
</reference>
<keyword evidence="4 6" id="KW-1133">Transmembrane helix</keyword>
<dbReference type="Proteomes" id="UP000645828">
    <property type="component" value="Unassembled WGS sequence"/>
</dbReference>
<evidence type="ECO:0000256" key="3">
    <source>
        <dbReference type="ARBA" id="ARBA00022692"/>
    </source>
</evidence>
<dbReference type="AlphaFoldDB" id="A0A811YIP8"/>
<dbReference type="GO" id="GO:0016020">
    <property type="term" value="C:membrane"/>
    <property type="evidence" value="ECO:0007669"/>
    <property type="project" value="UniProtKB-SubCell"/>
</dbReference>
<evidence type="ECO:0000256" key="4">
    <source>
        <dbReference type="ARBA" id="ARBA00022989"/>
    </source>
</evidence>
<evidence type="ECO:0000256" key="6">
    <source>
        <dbReference type="SAM" id="Phobius"/>
    </source>
</evidence>
<dbReference type="InterPro" id="IPR005349">
    <property type="entry name" value="TMEM14"/>
</dbReference>
<organism evidence="7 8">
    <name type="scientific">Nyctereutes procyonoides</name>
    <name type="common">Raccoon dog</name>
    <name type="synonym">Canis procyonoides</name>
    <dbReference type="NCBI Taxonomy" id="34880"/>
    <lineage>
        <taxon>Eukaryota</taxon>
        <taxon>Metazoa</taxon>
        <taxon>Chordata</taxon>
        <taxon>Craniata</taxon>
        <taxon>Vertebrata</taxon>
        <taxon>Euteleostomi</taxon>
        <taxon>Mammalia</taxon>
        <taxon>Eutheria</taxon>
        <taxon>Laurasiatheria</taxon>
        <taxon>Carnivora</taxon>
        <taxon>Caniformia</taxon>
        <taxon>Canidae</taxon>
        <taxon>Nyctereutes</taxon>
    </lineage>
</organism>
<evidence type="ECO:0000313" key="7">
    <source>
        <dbReference type="EMBL" id="CAD7675197.1"/>
    </source>
</evidence>
<evidence type="ECO:0000256" key="1">
    <source>
        <dbReference type="ARBA" id="ARBA00004370"/>
    </source>
</evidence>